<dbReference type="RefSeq" id="XP_012873504.1">
    <property type="nucleotide sequence ID" value="XM_013018050.1"/>
</dbReference>
<dbReference type="InterPro" id="IPR011520">
    <property type="entry name" value="Vg_fam"/>
</dbReference>
<keyword evidence="7" id="KW-1185">Reference proteome</keyword>
<keyword evidence="2" id="KW-0805">Transcription regulation</keyword>
<evidence type="ECO:0000256" key="1">
    <source>
        <dbReference type="ARBA" id="ARBA00004123"/>
    </source>
</evidence>
<dbReference type="KEGG" id="dord:105986909"/>
<evidence type="ECO:0000313" key="7">
    <source>
        <dbReference type="Proteomes" id="UP000081671"/>
    </source>
</evidence>
<keyword evidence="4" id="KW-0539">Nucleus</keyword>
<dbReference type="Proteomes" id="UP000081671">
    <property type="component" value="Unplaced"/>
</dbReference>
<dbReference type="OrthoDB" id="10069705at2759"/>
<accession>A0A1S3FBV2</accession>
<dbReference type="InParanoid" id="A0A1S3FBV2"/>
<dbReference type="GeneID" id="105986909"/>
<reference evidence="8" key="1">
    <citation type="submission" date="2025-08" db="UniProtKB">
        <authorList>
            <consortium name="RefSeq"/>
        </authorList>
    </citation>
    <scope>IDENTIFICATION</scope>
    <source>
        <tissue evidence="8">Kidney</tissue>
    </source>
</reference>
<feature type="compositionally biased region" description="Low complexity" evidence="6">
    <location>
        <begin position="197"/>
        <end position="208"/>
    </location>
</feature>
<dbReference type="CTD" id="51442"/>
<gene>
    <name evidence="8" type="primary">Vgll1</name>
</gene>
<dbReference type="PANTHER" id="PTHR15950">
    <property type="entry name" value="TRANSCRIPTION COFACTOR VESTIGIAL-LIKE PROTEIN"/>
    <property type="match status" value="1"/>
</dbReference>
<evidence type="ECO:0000256" key="2">
    <source>
        <dbReference type="ARBA" id="ARBA00023015"/>
    </source>
</evidence>
<comment type="subcellular location">
    <subcellularLocation>
        <location evidence="1">Nucleus</location>
    </subcellularLocation>
</comment>
<evidence type="ECO:0000313" key="8">
    <source>
        <dbReference type="RefSeq" id="XP_012873504.1"/>
    </source>
</evidence>
<evidence type="ECO:0000256" key="4">
    <source>
        <dbReference type="ARBA" id="ARBA00023242"/>
    </source>
</evidence>
<feature type="region of interest" description="Disordered" evidence="6">
    <location>
        <begin position="179"/>
        <end position="208"/>
    </location>
</feature>
<organism evidence="7 8">
    <name type="scientific">Dipodomys ordii</name>
    <name type="common">Ord's kangaroo rat</name>
    <dbReference type="NCBI Taxonomy" id="10020"/>
    <lineage>
        <taxon>Eukaryota</taxon>
        <taxon>Metazoa</taxon>
        <taxon>Chordata</taxon>
        <taxon>Craniata</taxon>
        <taxon>Vertebrata</taxon>
        <taxon>Euteleostomi</taxon>
        <taxon>Mammalia</taxon>
        <taxon>Eutheria</taxon>
        <taxon>Euarchontoglires</taxon>
        <taxon>Glires</taxon>
        <taxon>Rodentia</taxon>
        <taxon>Castorimorpha</taxon>
        <taxon>Heteromyidae</taxon>
        <taxon>Dipodomyinae</taxon>
        <taxon>Dipodomys</taxon>
    </lineage>
</organism>
<dbReference type="PANTHER" id="PTHR15950:SF20">
    <property type="entry name" value="TRANSCRIPTION COFACTOR VESTIGIAL-LIKE PROTEIN 1"/>
    <property type="match status" value="1"/>
</dbReference>
<keyword evidence="3" id="KW-0804">Transcription</keyword>
<dbReference type="GO" id="GO:0006355">
    <property type="term" value="P:regulation of DNA-templated transcription"/>
    <property type="evidence" value="ECO:0007669"/>
    <property type="project" value="InterPro"/>
</dbReference>
<protein>
    <submittedName>
        <fullName evidence="8">Transcription cofactor vestigial-like protein 1</fullName>
    </submittedName>
</protein>
<name>A0A1S3FBV2_DIPOR</name>
<evidence type="ECO:0000256" key="6">
    <source>
        <dbReference type="SAM" id="MobiDB-lite"/>
    </source>
</evidence>
<proteinExistence type="inferred from homology"/>
<dbReference type="FunCoup" id="A0A1S3FBV2">
    <property type="interactions" value="750"/>
</dbReference>
<sequence>MEETKKTGVRLPRGRQRPIKTEWNSRCVLFTYFHGDINSVVDEHFSRALRNIKRPWGPHSTSQSENVILSNDIDMPPNQWRFSSPWSKPHLETSLANGATNSSLSVSGPVMMDQYPLALPEARSAPPEGLWHFPSLASIHSPEPGYSQAFSNRHLAAEPQPDRRHDPLLSLLQGETHLKRRQDRGQVEENGTSQIAGSSGLLLSGPSSNTPRKEIQILGEQCLIGCDGE</sequence>
<comment type="similarity">
    <text evidence="5">Belongs to the vestigial family.</text>
</comment>
<dbReference type="AlphaFoldDB" id="A0A1S3FBV2"/>
<dbReference type="Pfam" id="PF07545">
    <property type="entry name" value="Vg_Tdu"/>
    <property type="match status" value="1"/>
</dbReference>
<evidence type="ECO:0000256" key="3">
    <source>
        <dbReference type="ARBA" id="ARBA00023163"/>
    </source>
</evidence>
<evidence type="ECO:0000256" key="5">
    <source>
        <dbReference type="ARBA" id="ARBA00025784"/>
    </source>
</evidence>
<dbReference type="GO" id="GO:0005634">
    <property type="term" value="C:nucleus"/>
    <property type="evidence" value="ECO:0007669"/>
    <property type="project" value="UniProtKB-SubCell"/>
</dbReference>